<evidence type="ECO:0000313" key="3">
    <source>
        <dbReference type="Proteomes" id="UP000030321"/>
    </source>
</evidence>
<gene>
    <name evidence="2" type="ORF">N44_01446</name>
</gene>
<dbReference type="RefSeq" id="WP_045356463.1">
    <property type="nucleotide sequence ID" value="NZ_BBPA01000003.1"/>
</dbReference>
<organism evidence="2 3">
    <name type="scientific">Microcystis aeruginosa NIES-44</name>
    <dbReference type="NCBI Taxonomy" id="449439"/>
    <lineage>
        <taxon>Bacteria</taxon>
        <taxon>Bacillati</taxon>
        <taxon>Cyanobacteriota</taxon>
        <taxon>Cyanophyceae</taxon>
        <taxon>Oscillatoriophycideae</taxon>
        <taxon>Chroococcales</taxon>
        <taxon>Microcystaceae</taxon>
        <taxon>Microcystis</taxon>
    </lineage>
</organism>
<name>A0A0A1VPT4_MICAE</name>
<dbReference type="InterPro" id="IPR012903">
    <property type="entry name" value="Nif11"/>
</dbReference>
<dbReference type="AlphaFoldDB" id="A0A0A1VPT4"/>
<dbReference type="Proteomes" id="UP000030321">
    <property type="component" value="Unassembled WGS sequence"/>
</dbReference>
<comment type="caution">
    <text evidence="2">The sequence shown here is derived from an EMBL/GenBank/DDBJ whole genome shotgun (WGS) entry which is preliminary data.</text>
</comment>
<evidence type="ECO:0000259" key="1">
    <source>
        <dbReference type="Pfam" id="PF07862"/>
    </source>
</evidence>
<evidence type="ECO:0000313" key="2">
    <source>
        <dbReference type="EMBL" id="GAL91438.1"/>
    </source>
</evidence>
<accession>A0A0A1VPT4</accession>
<proteinExistence type="predicted"/>
<sequence length="94" mass="10684">MSKNQVFDFFALAAKNEELGQKMRSTQDPKQLLEIARSQGFDFSLPELEAALKSLHESPDFFQKLAHAVLEVFSPNHDNYPSIGVQPYEGEIDR</sequence>
<reference evidence="3" key="1">
    <citation type="journal article" date="2015" name="Genome">
        <title>Whole Genome Sequence of the Non-Microcystin-Producing Microcystis aeruginosa Strain NIES-44.</title>
        <authorList>
            <person name="Okano K."/>
            <person name="Miyata N."/>
            <person name="Ozaki Y."/>
        </authorList>
    </citation>
    <scope>NUCLEOTIDE SEQUENCE [LARGE SCALE GENOMIC DNA]</scope>
    <source>
        <strain evidence="3">NIES-44</strain>
    </source>
</reference>
<feature type="domain" description="Nif11" evidence="1">
    <location>
        <begin position="1"/>
        <end position="48"/>
    </location>
</feature>
<dbReference type="Pfam" id="PF07862">
    <property type="entry name" value="Nif11"/>
    <property type="match status" value="1"/>
</dbReference>
<dbReference type="EMBL" id="BBPA01000003">
    <property type="protein sequence ID" value="GAL91438.1"/>
    <property type="molecule type" value="Genomic_DNA"/>
</dbReference>
<protein>
    <recommendedName>
        <fullName evidence="1">Nif11 domain-containing protein</fullName>
    </recommendedName>
</protein>